<name>A0A5S6R679_TRIMR</name>
<evidence type="ECO:0000313" key="2">
    <source>
        <dbReference type="WBParaSite" id="TMUE_3000014824.1"/>
    </source>
</evidence>
<reference evidence="2" key="1">
    <citation type="submission" date="2019-12" db="UniProtKB">
        <authorList>
            <consortium name="WormBaseParasite"/>
        </authorList>
    </citation>
    <scope>IDENTIFICATION</scope>
</reference>
<keyword evidence="1" id="KW-1185">Reference proteome</keyword>
<dbReference type="AlphaFoldDB" id="A0A5S6R679"/>
<dbReference type="Proteomes" id="UP000046395">
    <property type="component" value="Unassembled WGS sequence"/>
</dbReference>
<accession>A0A5S6R679</accession>
<organism evidence="1 2">
    <name type="scientific">Trichuris muris</name>
    <name type="common">Mouse whipworm</name>
    <dbReference type="NCBI Taxonomy" id="70415"/>
    <lineage>
        <taxon>Eukaryota</taxon>
        <taxon>Metazoa</taxon>
        <taxon>Ecdysozoa</taxon>
        <taxon>Nematoda</taxon>
        <taxon>Enoplea</taxon>
        <taxon>Dorylaimia</taxon>
        <taxon>Trichinellida</taxon>
        <taxon>Trichuridae</taxon>
        <taxon>Trichuris</taxon>
    </lineage>
</organism>
<protein>
    <submittedName>
        <fullName evidence="2">Uncharacterized protein</fullName>
    </submittedName>
</protein>
<dbReference type="WBParaSite" id="TMUE_3000014824.1">
    <property type="protein sequence ID" value="TMUE_3000014824.1"/>
    <property type="gene ID" value="WBGene00294803"/>
</dbReference>
<sequence length="179" mass="20581">MNRQQYPRKAAVLASSSRRRRYANFVSFSRSNCSLARHGQRVFKMAAVNKGIAIAQHGLLMEYRHCWHVNQVDVELLQYFKRKSLNAATNTMTFQGWMVSTCCVYLLVGELSAGAGVYKLEQFIRLRKWQKCVKVPIGLWRGRLKINSGFPPTMQQMTRGCCSIYHPSRGYAGKFTFQT</sequence>
<proteinExistence type="predicted"/>
<evidence type="ECO:0000313" key="1">
    <source>
        <dbReference type="Proteomes" id="UP000046395"/>
    </source>
</evidence>